<dbReference type="SUPFAM" id="SSF55874">
    <property type="entry name" value="ATPase domain of HSP90 chaperone/DNA topoisomerase II/histidine kinase"/>
    <property type="match status" value="1"/>
</dbReference>
<proteinExistence type="predicted"/>
<dbReference type="PANTHER" id="PTHR35526">
    <property type="entry name" value="ANTI-SIGMA-F FACTOR RSBW-RELATED"/>
    <property type="match status" value="1"/>
</dbReference>
<feature type="domain" description="Histidine kinase/HSP90-like ATPase" evidence="2">
    <location>
        <begin position="15"/>
        <end position="102"/>
    </location>
</feature>
<dbReference type="InterPro" id="IPR036890">
    <property type="entry name" value="HATPase_C_sf"/>
</dbReference>
<dbReference type="EMBL" id="JAGIQL010000019">
    <property type="protein sequence ID" value="MBP0457309.1"/>
    <property type="molecule type" value="Genomic_DNA"/>
</dbReference>
<keyword evidence="3" id="KW-0547">Nucleotide-binding</keyword>
<dbReference type="Proteomes" id="UP000670475">
    <property type="component" value="Unassembled WGS sequence"/>
</dbReference>
<reference evidence="3" key="1">
    <citation type="submission" date="2021-03" db="EMBL/GenBank/DDBJ databases">
        <title>Whole genome sequence of Streptomyces bomunensis MMS17-BM035.</title>
        <authorList>
            <person name="Lee J.H."/>
        </authorList>
    </citation>
    <scope>NUCLEOTIDE SEQUENCE</scope>
    <source>
        <strain evidence="3">MMS17-BM035</strain>
    </source>
</reference>
<dbReference type="PANTHER" id="PTHR35526:SF3">
    <property type="entry name" value="ANTI-SIGMA-F FACTOR RSBW"/>
    <property type="match status" value="1"/>
</dbReference>
<organism evidence="3 4">
    <name type="scientific">Streptomyces montanisoli</name>
    <dbReference type="NCBI Taxonomy" id="2798581"/>
    <lineage>
        <taxon>Bacteria</taxon>
        <taxon>Bacillati</taxon>
        <taxon>Actinomycetota</taxon>
        <taxon>Actinomycetes</taxon>
        <taxon>Kitasatosporales</taxon>
        <taxon>Streptomycetaceae</taxon>
        <taxon>Streptomyces</taxon>
    </lineage>
</organism>
<dbReference type="InterPro" id="IPR050267">
    <property type="entry name" value="Anti-sigma-factor_SerPK"/>
</dbReference>
<dbReference type="Pfam" id="PF13581">
    <property type="entry name" value="HATPase_c_2"/>
    <property type="match status" value="1"/>
</dbReference>
<keyword evidence="1" id="KW-0723">Serine/threonine-protein kinase</keyword>
<evidence type="ECO:0000259" key="2">
    <source>
        <dbReference type="Pfam" id="PF13581"/>
    </source>
</evidence>
<keyword evidence="1" id="KW-0418">Kinase</keyword>
<protein>
    <submittedName>
        <fullName evidence="3">ATP-binding protein</fullName>
    </submittedName>
</protein>
<keyword evidence="1" id="KW-0808">Transferase</keyword>
<sequence>MTREGWAPEGPGPHGTLVADALLITSELVTNALRHGGGLTGFTATVEDGCLVVTAADASTRVPVPRAPGGAAGTGGYGWPLMRRLAGTPDVTVSDAGKTVRVAMPLSARPDAATSLIP</sequence>
<keyword evidence="4" id="KW-1185">Reference proteome</keyword>
<comment type="caution">
    <text evidence="3">The sequence shown here is derived from an EMBL/GenBank/DDBJ whole genome shotgun (WGS) entry which is preliminary data.</text>
</comment>
<gene>
    <name evidence="3" type="ORF">JFN87_07320</name>
</gene>
<evidence type="ECO:0000313" key="3">
    <source>
        <dbReference type="EMBL" id="MBP0457309.1"/>
    </source>
</evidence>
<dbReference type="GO" id="GO:0005524">
    <property type="term" value="F:ATP binding"/>
    <property type="evidence" value="ECO:0007669"/>
    <property type="project" value="UniProtKB-KW"/>
</dbReference>
<evidence type="ECO:0000313" key="4">
    <source>
        <dbReference type="Proteomes" id="UP000670475"/>
    </source>
</evidence>
<keyword evidence="3" id="KW-0067">ATP-binding</keyword>
<evidence type="ECO:0000256" key="1">
    <source>
        <dbReference type="ARBA" id="ARBA00022527"/>
    </source>
</evidence>
<dbReference type="CDD" id="cd16936">
    <property type="entry name" value="HATPase_RsbW-like"/>
    <property type="match status" value="1"/>
</dbReference>
<dbReference type="AlphaFoldDB" id="A0A940M9L9"/>
<dbReference type="InterPro" id="IPR003594">
    <property type="entry name" value="HATPase_dom"/>
</dbReference>
<name>A0A940M9L9_9ACTN</name>
<accession>A0A940M9L9</accession>
<dbReference type="Gene3D" id="3.30.565.10">
    <property type="entry name" value="Histidine kinase-like ATPase, C-terminal domain"/>
    <property type="match status" value="1"/>
</dbReference>
<dbReference type="GO" id="GO:0004674">
    <property type="term" value="F:protein serine/threonine kinase activity"/>
    <property type="evidence" value="ECO:0007669"/>
    <property type="project" value="UniProtKB-KW"/>
</dbReference>